<feature type="non-terminal residue" evidence="1">
    <location>
        <position position="1"/>
    </location>
</feature>
<name>A0A0B6YS19_9EUPU</name>
<dbReference type="AlphaFoldDB" id="A0A0B6YS19"/>
<protein>
    <submittedName>
        <fullName evidence="1">Uncharacterized protein</fullName>
    </submittedName>
</protein>
<dbReference type="EMBL" id="HACG01012199">
    <property type="protein sequence ID" value="CEK59064.1"/>
    <property type="molecule type" value="Transcribed_RNA"/>
</dbReference>
<accession>A0A0B6YS19</accession>
<evidence type="ECO:0000313" key="1">
    <source>
        <dbReference type="EMBL" id="CEK59064.1"/>
    </source>
</evidence>
<reference evidence="1" key="1">
    <citation type="submission" date="2014-12" db="EMBL/GenBank/DDBJ databases">
        <title>Insight into the proteome of Arion vulgaris.</title>
        <authorList>
            <person name="Aradska J."/>
            <person name="Bulat T."/>
            <person name="Smidak R."/>
            <person name="Sarate P."/>
            <person name="Gangsoo J."/>
            <person name="Sialana F."/>
            <person name="Bilban M."/>
            <person name="Lubec G."/>
        </authorList>
    </citation>
    <scope>NUCLEOTIDE SEQUENCE</scope>
    <source>
        <tissue evidence="1">Skin</tissue>
    </source>
</reference>
<feature type="non-terminal residue" evidence="1">
    <location>
        <position position="79"/>
    </location>
</feature>
<organism evidence="1">
    <name type="scientific">Arion vulgaris</name>
    <dbReference type="NCBI Taxonomy" id="1028688"/>
    <lineage>
        <taxon>Eukaryota</taxon>
        <taxon>Metazoa</taxon>
        <taxon>Spiralia</taxon>
        <taxon>Lophotrochozoa</taxon>
        <taxon>Mollusca</taxon>
        <taxon>Gastropoda</taxon>
        <taxon>Heterobranchia</taxon>
        <taxon>Euthyneura</taxon>
        <taxon>Panpulmonata</taxon>
        <taxon>Eupulmonata</taxon>
        <taxon>Stylommatophora</taxon>
        <taxon>Helicina</taxon>
        <taxon>Arionoidea</taxon>
        <taxon>Arionidae</taxon>
        <taxon>Arion</taxon>
    </lineage>
</organism>
<proteinExistence type="predicted"/>
<sequence>TSLIENEDIAASKMKPEPVLTPEVMNGNAENNDSSLPSSLLGAVSCPAEPGNSRVDTCSLNGTSQSCTTQPSTHRPVTM</sequence>
<gene>
    <name evidence="1" type="primary">ORF35084</name>
</gene>